<dbReference type="EMBL" id="JAYMYR010000007">
    <property type="protein sequence ID" value="KAK7354179.1"/>
    <property type="molecule type" value="Genomic_DNA"/>
</dbReference>
<name>A0AAN9MGI2_PHACN</name>
<proteinExistence type="predicted"/>
<evidence type="ECO:0000256" key="1">
    <source>
        <dbReference type="SAM" id="MobiDB-lite"/>
    </source>
</evidence>
<evidence type="ECO:0000313" key="2">
    <source>
        <dbReference type="EMBL" id="KAK7354179.1"/>
    </source>
</evidence>
<feature type="compositionally biased region" description="Basic residues" evidence="1">
    <location>
        <begin position="32"/>
        <end position="52"/>
    </location>
</feature>
<keyword evidence="3" id="KW-1185">Reference proteome</keyword>
<comment type="caution">
    <text evidence="2">The sequence shown here is derived from an EMBL/GenBank/DDBJ whole genome shotgun (WGS) entry which is preliminary data.</text>
</comment>
<organism evidence="2 3">
    <name type="scientific">Phaseolus coccineus</name>
    <name type="common">Scarlet runner bean</name>
    <name type="synonym">Phaseolus multiflorus</name>
    <dbReference type="NCBI Taxonomy" id="3886"/>
    <lineage>
        <taxon>Eukaryota</taxon>
        <taxon>Viridiplantae</taxon>
        <taxon>Streptophyta</taxon>
        <taxon>Embryophyta</taxon>
        <taxon>Tracheophyta</taxon>
        <taxon>Spermatophyta</taxon>
        <taxon>Magnoliopsida</taxon>
        <taxon>eudicotyledons</taxon>
        <taxon>Gunneridae</taxon>
        <taxon>Pentapetalae</taxon>
        <taxon>rosids</taxon>
        <taxon>fabids</taxon>
        <taxon>Fabales</taxon>
        <taxon>Fabaceae</taxon>
        <taxon>Papilionoideae</taxon>
        <taxon>50 kb inversion clade</taxon>
        <taxon>NPAAA clade</taxon>
        <taxon>indigoferoid/millettioid clade</taxon>
        <taxon>Phaseoleae</taxon>
        <taxon>Phaseolus</taxon>
    </lineage>
</organism>
<dbReference type="AlphaFoldDB" id="A0AAN9MGI2"/>
<accession>A0AAN9MGI2</accession>
<dbReference type="Proteomes" id="UP001374584">
    <property type="component" value="Unassembled WGS sequence"/>
</dbReference>
<protein>
    <submittedName>
        <fullName evidence="2">Uncharacterized protein</fullName>
    </submittedName>
</protein>
<feature type="region of interest" description="Disordered" evidence="1">
    <location>
        <begin position="22"/>
        <end position="52"/>
    </location>
</feature>
<evidence type="ECO:0000313" key="3">
    <source>
        <dbReference type="Proteomes" id="UP001374584"/>
    </source>
</evidence>
<reference evidence="2 3" key="1">
    <citation type="submission" date="2024-01" db="EMBL/GenBank/DDBJ databases">
        <title>The genomes of 5 underutilized Papilionoideae crops provide insights into root nodulation and disease resistanc.</title>
        <authorList>
            <person name="Jiang F."/>
        </authorList>
    </citation>
    <scope>NUCLEOTIDE SEQUENCE [LARGE SCALE GENOMIC DNA]</scope>
    <source>
        <strain evidence="2">JINMINGXINNONG_FW02</strain>
        <tissue evidence="2">Leaves</tissue>
    </source>
</reference>
<sequence length="67" mass="8053">MRRSKEWPAKWTVLIDGLVDPTMEATPGTDKNKKHKITNQKAFREKRKRRKEKPIAQTMMIRYRVVK</sequence>
<gene>
    <name evidence="2" type="ORF">VNO80_19638</name>
</gene>